<feature type="transmembrane region" description="Helical" evidence="1">
    <location>
        <begin position="12"/>
        <end position="35"/>
    </location>
</feature>
<keyword evidence="4" id="KW-1185">Reference proteome</keyword>
<dbReference type="PROSITE" id="PS50883">
    <property type="entry name" value="EAL"/>
    <property type="match status" value="1"/>
</dbReference>
<dbReference type="InterPro" id="IPR001633">
    <property type="entry name" value="EAL_dom"/>
</dbReference>
<dbReference type="PATRIC" id="fig|45068.5.peg.1701"/>
<dbReference type="InterPro" id="IPR050706">
    <property type="entry name" value="Cyclic-di-GMP_PDE-like"/>
</dbReference>
<keyword evidence="1" id="KW-0812">Transmembrane</keyword>
<feature type="transmembrane region" description="Helical" evidence="1">
    <location>
        <begin position="252"/>
        <end position="273"/>
    </location>
</feature>
<dbReference type="EMBL" id="LNYK01000019">
    <property type="protein sequence ID" value="KTD20682.1"/>
    <property type="molecule type" value="Genomic_DNA"/>
</dbReference>
<dbReference type="SMART" id="SM00052">
    <property type="entry name" value="EAL"/>
    <property type="match status" value="1"/>
</dbReference>
<dbReference type="Gene3D" id="3.20.20.450">
    <property type="entry name" value="EAL domain"/>
    <property type="match status" value="1"/>
</dbReference>
<accession>A0A0W0VKQ3</accession>
<evidence type="ECO:0000259" key="2">
    <source>
        <dbReference type="PROSITE" id="PS50883"/>
    </source>
</evidence>
<evidence type="ECO:0000256" key="1">
    <source>
        <dbReference type="SAM" id="Phobius"/>
    </source>
</evidence>
<dbReference type="OrthoDB" id="675397at2"/>
<name>A0A0W0VKQ3_9GAMM</name>
<dbReference type="Pfam" id="PF00563">
    <property type="entry name" value="EAL"/>
    <property type="match status" value="1"/>
</dbReference>
<dbReference type="Proteomes" id="UP000054997">
    <property type="component" value="Unassembled WGS sequence"/>
</dbReference>
<dbReference type="SUPFAM" id="SSF141868">
    <property type="entry name" value="EAL domain-like"/>
    <property type="match status" value="1"/>
</dbReference>
<dbReference type="STRING" id="45068.Llon_1568"/>
<dbReference type="PANTHER" id="PTHR33121:SF79">
    <property type="entry name" value="CYCLIC DI-GMP PHOSPHODIESTERASE PDED-RELATED"/>
    <property type="match status" value="1"/>
</dbReference>
<gene>
    <name evidence="3" type="ORF">Llon_1568</name>
</gene>
<sequence length="532" mass="61479">MKDHKKKRSHAFLILNISWGTLTIGLFIVLLYSNWQVSQLKFQQNLLHTVEKAGNQIDGLIQSLMQSVYRLPIHDENYRECTEEDLQHLVFNHPEISALAIKDKTGKPICSSIKLKNHLLIQSKAAFAMDGPLSISGLDLPVFLFQQRLGNYYLQVYVLEEVLARHLRTSSRLIQSVWLFDNNKKKIILYLEQKREQPAPIAKKTEYPNLAELPDITQPHAIKTKLSTLDDVDLYMSALPEKLQRSAWREEGLLALLLFVLAIMIYFMLRHWVNKRFSLRRAIKTAIKNERFYPVYQPIMNKKLGICCGAEVLTRLKSHEHEVILPDLFIEDAEQSGLIIPITLQLIEKSFQDGQSLLKNNANFYLSFNLSAIHFKDKHFFDSFYKLYKQYGISPEQIMFEITERDLLIRNDAVLLNRMEALRKAGFLLAVDDFGTGHASISYLQHFPFNYLKIDRLFIQAIGTGAITESLNQSIIHMAKNLKLNIIAEGVETEEQVQFLQENDVHLMQGWYFAKAMNLNKLQSFIKGVNHG</sequence>
<evidence type="ECO:0000313" key="3">
    <source>
        <dbReference type="EMBL" id="KTD20682.1"/>
    </source>
</evidence>
<keyword evidence="1" id="KW-1133">Transmembrane helix</keyword>
<dbReference type="GO" id="GO:0071111">
    <property type="term" value="F:cyclic-guanylate-specific phosphodiesterase activity"/>
    <property type="evidence" value="ECO:0007669"/>
    <property type="project" value="InterPro"/>
</dbReference>
<dbReference type="PANTHER" id="PTHR33121">
    <property type="entry name" value="CYCLIC DI-GMP PHOSPHODIESTERASE PDEF"/>
    <property type="match status" value="1"/>
</dbReference>
<evidence type="ECO:0000313" key="4">
    <source>
        <dbReference type="Proteomes" id="UP000054997"/>
    </source>
</evidence>
<dbReference type="InterPro" id="IPR035919">
    <property type="entry name" value="EAL_sf"/>
</dbReference>
<reference evidence="3 4" key="1">
    <citation type="submission" date="2015-11" db="EMBL/GenBank/DDBJ databases">
        <title>Genomic analysis of 38 Legionella species identifies large and diverse effector repertoires.</title>
        <authorList>
            <person name="Burstein D."/>
            <person name="Amaro F."/>
            <person name="Zusman T."/>
            <person name="Lifshitz Z."/>
            <person name="Cohen O."/>
            <person name="Gilbert J.A."/>
            <person name="Pupko T."/>
            <person name="Shuman H.A."/>
            <person name="Segal G."/>
        </authorList>
    </citation>
    <scope>NUCLEOTIDE SEQUENCE [LARGE SCALE GENOMIC DNA]</scope>
    <source>
        <strain evidence="3 4">ATCC 49505</strain>
    </source>
</reference>
<proteinExistence type="predicted"/>
<feature type="domain" description="EAL" evidence="2">
    <location>
        <begin position="276"/>
        <end position="530"/>
    </location>
</feature>
<dbReference type="CDD" id="cd01948">
    <property type="entry name" value="EAL"/>
    <property type="match status" value="1"/>
</dbReference>
<dbReference type="RefSeq" id="WP_058529563.1">
    <property type="nucleotide sequence ID" value="NZ_CAAAHZ010000004.1"/>
</dbReference>
<comment type="caution">
    <text evidence="3">The sequence shown here is derived from an EMBL/GenBank/DDBJ whole genome shotgun (WGS) entry which is preliminary data.</text>
</comment>
<protein>
    <submittedName>
        <fullName evidence="3">Rtn protein</fullName>
    </submittedName>
</protein>
<keyword evidence="1" id="KW-0472">Membrane</keyword>
<dbReference type="AlphaFoldDB" id="A0A0W0VKQ3"/>
<organism evidence="3 4">
    <name type="scientific">Legionella londiniensis</name>
    <dbReference type="NCBI Taxonomy" id="45068"/>
    <lineage>
        <taxon>Bacteria</taxon>
        <taxon>Pseudomonadati</taxon>
        <taxon>Pseudomonadota</taxon>
        <taxon>Gammaproteobacteria</taxon>
        <taxon>Legionellales</taxon>
        <taxon>Legionellaceae</taxon>
        <taxon>Legionella</taxon>
    </lineage>
</organism>